<organism evidence="1 2">
    <name type="scientific">Phenylobacterium ferrooxidans</name>
    <dbReference type="NCBI Taxonomy" id="2982689"/>
    <lineage>
        <taxon>Bacteria</taxon>
        <taxon>Pseudomonadati</taxon>
        <taxon>Pseudomonadota</taxon>
        <taxon>Alphaproteobacteria</taxon>
        <taxon>Caulobacterales</taxon>
        <taxon>Caulobacteraceae</taxon>
        <taxon>Phenylobacterium</taxon>
    </lineage>
</organism>
<protein>
    <recommendedName>
        <fullName evidence="3">DUF2188 domain-containing protein</fullName>
    </recommendedName>
</protein>
<evidence type="ECO:0008006" key="3">
    <source>
        <dbReference type="Google" id="ProtNLM"/>
    </source>
</evidence>
<proteinExistence type="predicted"/>
<keyword evidence="2" id="KW-1185">Reference proteome</keyword>
<comment type="caution">
    <text evidence="1">The sequence shown here is derived from an EMBL/GenBank/DDBJ whole genome shotgun (WGS) entry which is preliminary data.</text>
</comment>
<accession>A0ABW6CQL1</accession>
<gene>
    <name evidence="1" type="ORF">OCL97_10505</name>
</gene>
<name>A0ABW6CQL1_9CAUL</name>
<evidence type="ECO:0000313" key="2">
    <source>
        <dbReference type="Proteomes" id="UP001598130"/>
    </source>
</evidence>
<dbReference type="RefSeq" id="WP_377369973.1">
    <property type="nucleotide sequence ID" value="NZ_JAOTJD010000017.1"/>
</dbReference>
<sequence length="74" mass="7789">MDQPIVSIAILRSPGGWRVISDGGSVRDYAYRVDAEEAALRFATAAGATGRPVEILLQQPGGELLRFTGSGATQ</sequence>
<dbReference type="Proteomes" id="UP001598130">
    <property type="component" value="Unassembled WGS sequence"/>
</dbReference>
<evidence type="ECO:0000313" key="1">
    <source>
        <dbReference type="EMBL" id="MFD3264386.1"/>
    </source>
</evidence>
<reference evidence="1 2" key="1">
    <citation type="submission" date="2022-09" db="EMBL/GenBank/DDBJ databases">
        <title>New species of Phenylobacterium.</title>
        <authorList>
            <person name="Mieszkin S."/>
        </authorList>
    </citation>
    <scope>NUCLEOTIDE SEQUENCE [LARGE SCALE GENOMIC DNA]</scope>
    <source>
        <strain evidence="1 2">HK31-G</strain>
    </source>
</reference>
<dbReference type="EMBL" id="JAOTJD010000017">
    <property type="protein sequence ID" value="MFD3264386.1"/>
    <property type="molecule type" value="Genomic_DNA"/>
</dbReference>